<organism evidence="1 2">
    <name type="scientific">Candidatus Venteria ishoeyi</name>
    <dbReference type="NCBI Taxonomy" id="1899563"/>
    <lineage>
        <taxon>Bacteria</taxon>
        <taxon>Pseudomonadati</taxon>
        <taxon>Pseudomonadota</taxon>
        <taxon>Gammaproteobacteria</taxon>
        <taxon>Thiotrichales</taxon>
        <taxon>Thiotrichaceae</taxon>
        <taxon>Venteria</taxon>
    </lineage>
</organism>
<gene>
    <name evidence="1" type="ORF">MBHS_03175</name>
</gene>
<dbReference type="OrthoDB" id="7362591at2"/>
<reference evidence="1 2" key="1">
    <citation type="submission" date="2016-10" db="EMBL/GenBank/DDBJ databases">
        <authorList>
            <person name="de Groot N.N."/>
        </authorList>
    </citation>
    <scope>NUCLEOTIDE SEQUENCE [LARGE SCALE GENOMIC DNA]</scope>
    <source>
        <strain evidence="1">MBHS1</strain>
    </source>
</reference>
<protein>
    <submittedName>
        <fullName evidence="1">Uncharacterized protein</fullName>
    </submittedName>
</protein>
<evidence type="ECO:0000313" key="2">
    <source>
        <dbReference type="Proteomes" id="UP000236724"/>
    </source>
</evidence>
<name>A0A1H6FB21_9GAMM</name>
<dbReference type="Proteomes" id="UP000236724">
    <property type="component" value="Unassembled WGS sequence"/>
</dbReference>
<dbReference type="RefSeq" id="WP_103920961.1">
    <property type="nucleotide sequence ID" value="NZ_FMSV02000528.1"/>
</dbReference>
<proteinExistence type="predicted"/>
<dbReference type="EMBL" id="FMSV02000528">
    <property type="protein sequence ID" value="SEH07300.1"/>
    <property type="molecule type" value="Genomic_DNA"/>
</dbReference>
<dbReference type="AlphaFoldDB" id="A0A1H6FB21"/>
<evidence type="ECO:0000313" key="1">
    <source>
        <dbReference type="EMBL" id="SEH07300.1"/>
    </source>
</evidence>
<keyword evidence="2" id="KW-1185">Reference proteome</keyword>
<sequence length="273" mass="30823">MAGLSLKTLAGDLLSLEVNTIVKADMTGSKLPANRREALFKIATLYHSKLEELHCREPVEWDSAGLMSFLELRRRANAGVKQIDQQLLEIDSKDSKQPKHLAEIQAVKEKRVMLYRIASQSEQLVSMFIQRAYHEQADFSLDSYRKARQQAVQDAVEDAYYDKDNANWNNDLKRQDMQQLEDLALDAAELSLLRKIFEIGTERVILQTVINADGDITTRVAERLIINPNEILLQLHNDSVSRSVSFWAGLVTTLGSMAKNLLHGKDGLGGLFK</sequence>
<accession>A0A1H6FB21</accession>